<keyword evidence="2" id="KW-1185">Reference proteome</keyword>
<evidence type="ECO:0000313" key="2">
    <source>
        <dbReference type="Proteomes" id="UP000633278"/>
    </source>
</evidence>
<reference evidence="1" key="2">
    <citation type="submission" date="2020-09" db="EMBL/GenBank/DDBJ databases">
        <authorList>
            <person name="Sun Q."/>
            <person name="Zhou Y."/>
        </authorList>
    </citation>
    <scope>NUCLEOTIDE SEQUENCE</scope>
    <source>
        <strain evidence="1">CGMCC 1.15763</strain>
    </source>
</reference>
<dbReference type="EMBL" id="BMJW01000004">
    <property type="protein sequence ID" value="GGH04219.1"/>
    <property type="molecule type" value="Genomic_DNA"/>
</dbReference>
<name>A0A917I319_9FLAO</name>
<proteinExistence type="predicted"/>
<accession>A0A917I319</accession>
<organism evidence="1 2">
    <name type="scientific">Polaribacter pacificus</name>
    <dbReference type="NCBI Taxonomy" id="1775173"/>
    <lineage>
        <taxon>Bacteria</taxon>
        <taxon>Pseudomonadati</taxon>
        <taxon>Bacteroidota</taxon>
        <taxon>Flavobacteriia</taxon>
        <taxon>Flavobacteriales</taxon>
        <taxon>Flavobacteriaceae</taxon>
    </lineage>
</organism>
<sequence length="205" mass="24663">MTLKIKQIKIFIIILIYFCLNSCAPKLTFTEIESRVNDDYKAFNENNIEYEFKNTPIKYLKEYGEKGYRKKLLEIYELRKNNKYPPNYSEIGSLRIQARNKCNSTYFYKVRYLIDKTQHTPFIDSTALALNYKEYGRKNVNFLPNVKILQIREKKEEILILDKDRKWKLLTFNNSDMKTYDTYFGKGFSKCIKSKVESSDYLPYW</sequence>
<evidence type="ECO:0000313" key="1">
    <source>
        <dbReference type="EMBL" id="GGH04219.1"/>
    </source>
</evidence>
<dbReference type="RefSeq" id="WP_188599615.1">
    <property type="nucleotide sequence ID" value="NZ_BMJW01000004.1"/>
</dbReference>
<comment type="caution">
    <text evidence="1">The sequence shown here is derived from an EMBL/GenBank/DDBJ whole genome shotgun (WGS) entry which is preliminary data.</text>
</comment>
<protein>
    <submittedName>
        <fullName evidence="1">Uncharacterized protein</fullName>
    </submittedName>
</protein>
<dbReference type="AlphaFoldDB" id="A0A917I319"/>
<dbReference type="Proteomes" id="UP000633278">
    <property type="component" value="Unassembled WGS sequence"/>
</dbReference>
<gene>
    <name evidence="1" type="ORF">GCM10011416_24120</name>
</gene>
<reference evidence="1" key="1">
    <citation type="journal article" date="2014" name="Int. J. Syst. Evol. Microbiol.">
        <title>Complete genome sequence of Corynebacterium casei LMG S-19264T (=DSM 44701T), isolated from a smear-ripened cheese.</title>
        <authorList>
            <consortium name="US DOE Joint Genome Institute (JGI-PGF)"/>
            <person name="Walter F."/>
            <person name="Albersmeier A."/>
            <person name="Kalinowski J."/>
            <person name="Ruckert C."/>
        </authorList>
    </citation>
    <scope>NUCLEOTIDE SEQUENCE</scope>
    <source>
        <strain evidence="1">CGMCC 1.15763</strain>
    </source>
</reference>